<proteinExistence type="predicted"/>
<reference evidence="1" key="1">
    <citation type="submission" date="2020-11" db="EMBL/GenBank/DDBJ databases">
        <authorList>
            <consortium name="DOE Joint Genome Institute"/>
            <person name="Ahrendt S."/>
            <person name="Riley R."/>
            <person name="Andreopoulos W."/>
            <person name="Labutti K."/>
            <person name="Pangilinan J."/>
            <person name="Ruiz-Duenas F.J."/>
            <person name="Barrasa J.M."/>
            <person name="Sanchez-Garcia M."/>
            <person name="Camarero S."/>
            <person name="Miyauchi S."/>
            <person name="Serrano A."/>
            <person name="Linde D."/>
            <person name="Babiker R."/>
            <person name="Drula E."/>
            <person name="Ayuso-Fernandez I."/>
            <person name="Pacheco R."/>
            <person name="Padilla G."/>
            <person name="Ferreira P."/>
            <person name="Barriuso J."/>
            <person name="Kellner H."/>
            <person name="Castanera R."/>
            <person name="Alfaro M."/>
            <person name="Ramirez L."/>
            <person name="Pisabarro A.G."/>
            <person name="Kuo A."/>
            <person name="Tritt A."/>
            <person name="Lipzen A."/>
            <person name="He G."/>
            <person name="Yan M."/>
            <person name="Ng V."/>
            <person name="Cullen D."/>
            <person name="Martin F."/>
            <person name="Rosso M.-N."/>
            <person name="Henrissat B."/>
            <person name="Hibbett D."/>
            <person name="Martinez A.T."/>
            <person name="Grigoriev I.V."/>
        </authorList>
    </citation>
    <scope>NUCLEOTIDE SEQUENCE</scope>
    <source>
        <strain evidence="1">MF-IS2</strain>
    </source>
</reference>
<dbReference type="Proteomes" id="UP000807342">
    <property type="component" value="Unassembled WGS sequence"/>
</dbReference>
<comment type="caution">
    <text evidence="1">The sequence shown here is derived from an EMBL/GenBank/DDBJ whole genome shotgun (WGS) entry which is preliminary data.</text>
</comment>
<evidence type="ECO:0000313" key="2">
    <source>
        <dbReference type="Proteomes" id="UP000807342"/>
    </source>
</evidence>
<evidence type="ECO:0000313" key="1">
    <source>
        <dbReference type="EMBL" id="KAF9446317.1"/>
    </source>
</evidence>
<accession>A0A9P6C086</accession>
<dbReference type="EMBL" id="MU151252">
    <property type="protein sequence ID" value="KAF9446317.1"/>
    <property type="molecule type" value="Genomic_DNA"/>
</dbReference>
<dbReference type="AlphaFoldDB" id="A0A9P6C086"/>
<gene>
    <name evidence="1" type="ORF">P691DRAFT_213585</name>
</gene>
<name>A0A9P6C086_9AGAR</name>
<protein>
    <submittedName>
        <fullName evidence="1">Uncharacterized protein</fullName>
    </submittedName>
</protein>
<sequence>MKMHKGILSQSLRLTRAEKDTYVQSDSVDIRQEIDVAPDTEKLACFRNGGPFILGNRAFGLVGALEDGSEKTYLKPAVIVGRIVTRG</sequence>
<organism evidence="1 2">
    <name type="scientific">Macrolepiota fuliginosa MF-IS2</name>
    <dbReference type="NCBI Taxonomy" id="1400762"/>
    <lineage>
        <taxon>Eukaryota</taxon>
        <taxon>Fungi</taxon>
        <taxon>Dikarya</taxon>
        <taxon>Basidiomycota</taxon>
        <taxon>Agaricomycotina</taxon>
        <taxon>Agaricomycetes</taxon>
        <taxon>Agaricomycetidae</taxon>
        <taxon>Agaricales</taxon>
        <taxon>Agaricineae</taxon>
        <taxon>Agaricaceae</taxon>
        <taxon>Macrolepiota</taxon>
    </lineage>
</organism>
<keyword evidence="2" id="KW-1185">Reference proteome</keyword>